<dbReference type="AlphaFoldDB" id="A0A3D9I0U6"/>
<dbReference type="OrthoDB" id="2686226at2"/>
<name>A0A3D9I0U6_9BACL</name>
<protein>
    <submittedName>
        <fullName evidence="1">Uncharacterized protein</fullName>
    </submittedName>
</protein>
<keyword evidence="2" id="KW-1185">Reference proteome</keyword>
<gene>
    <name evidence="1" type="ORF">DFP95_12132</name>
</gene>
<reference evidence="1 2" key="1">
    <citation type="submission" date="2018-07" db="EMBL/GenBank/DDBJ databases">
        <title>Genomic Encyclopedia of Type Strains, Phase III (KMG-III): the genomes of soil and plant-associated and newly described type strains.</title>
        <authorList>
            <person name="Whitman W."/>
        </authorList>
    </citation>
    <scope>NUCLEOTIDE SEQUENCE [LARGE SCALE GENOMIC DNA]</scope>
    <source>
        <strain evidence="1 2">CECT 8236</strain>
    </source>
</reference>
<sequence>MALGDVSIWKLKPGLPGYEFGMDLGKPHEIVEAESFITHGRVHPTIVSPNSQKSAREKGQAKAKRFRLVKEEYLAARVSGLSRDMICERYNIKIGTLRTYLSEWDIQAPERETAAMYEYNQVLSM</sequence>
<dbReference type="EMBL" id="QRDY01000021">
    <property type="protein sequence ID" value="RED54776.1"/>
    <property type="molecule type" value="Genomic_DNA"/>
</dbReference>
<organism evidence="1 2">
    <name type="scientific">Cohnella lupini</name>
    <dbReference type="NCBI Taxonomy" id="1294267"/>
    <lineage>
        <taxon>Bacteria</taxon>
        <taxon>Bacillati</taxon>
        <taxon>Bacillota</taxon>
        <taxon>Bacilli</taxon>
        <taxon>Bacillales</taxon>
        <taxon>Paenibacillaceae</taxon>
        <taxon>Cohnella</taxon>
    </lineage>
</organism>
<dbReference type="RefSeq" id="WP_115995140.1">
    <property type="nucleotide sequence ID" value="NZ_QRDY01000021.1"/>
</dbReference>
<proteinExistence type="predicted"/>
<comment type="caution">
    <text evidence="1">The sequence shown here is derived from an EMBL/GenBank/DDBJ whole genome shotgun (WGS) entry which is preliminary data.</text>
</comment>
<evidence type="ECO:0000313" key="2">
    <source>
        <dbReference type="Proteomes" id="UP000256869"/>
    </source>
</evidence>
<evidence type="ECO:0000313" key="1">
    <source>
        <dbReference type="EMBL" id="RED54776.1"/>
    </source>
</evidence>
<dbReference type="Proteomes" id="UP000256869">
    <property type="component" value="Unassembled WGS sequence"/>
</dbReference>
<accession>A0A3D9I0U6</accession>